<comment type="caution">
    <text evidence="1">The sequence shown here is derived from an EMBL/GenBank/DDBJ whole genome shotgun (WGS) entry which is preliminary data.</text>
</comment>
<keyword evidence="2" id="KW-1185">Reference proteome</keyword>
<dbReference type="AlphaFoldDB" id="A0A1J7BKC8"/>
<dbReference type="EMBL" id="MLCF01000006">
    <property type="protein sequence ID" value="OIV39135.1"/>
    <property type="molecule type" value="Genomic_DNA"/>
</dbReference>
<accession>A0A1J7BKC8</accession>
<dbReference type="Proteomes" id="UP000243342">
    <property type="component" value="Unassembled WGS sequence"/>
</dbReference>
<reference evidence="1 2" key="1">
    <citation type="submission" date="2016-10" db="EMBL/GenBank/DDBJ databases">
        <title>Genome sequence of Streptomyces gilvigriseus MUSC 26.</title>
        <authorList>
            <person name="Lee L.-H."/>
            <person name="Ser H.-L."/>
        </authorList>
    </citation>
    <scope>NUCLEOTIDE SEQUENCE [LARGE SCALE GENOMIC DNA]</scope>
    <source>
        <strain evidence="1 2">MUSC 26</strain>
    </source>
</reference>
<sequence>MRTGIVFDALLVSRGIGVCLIEALGESASGPVVFSNLAATAAFLLPAGTFVRGGELPLVGRCAGAGGSVRIPSPLGRGRMEVRWAVRPAAPDHLHSPERLWSAYPAALDIALAGLPPGEADEAREAVLHQVGLLTFH</sequence>
<organism evidence="1 2">
    <name type="scientific">Mangrovactinospora gilvigrisea</name>
    <dbReference type="NCBI Taxonomy" id="1428644"/>
    <lineage>
        <taxon>Bacteria</taxon>
        <taxon>Bacillati</taxon>
        <taxon>Actinomycetota</taxon>
        <taxon>Actinomycetes</taxon>
        <taxon>Kitasatosporales</taxon>
        <taxon>Streptomycetaceae</taxon>
        <taxon>Mangrovactinospora</taxon>
    </lineage>
</organism>
<evidence type="ECO:0000313" key="1">
    <source>
        <dbReference type="EMBL" id="OIV39135.1"/>
    </source>
</evidence>
<protein>
    <submittedName>
        <fullName evidence="1">Uncharacterized protein</fullName>
    </submittedName>
</protein>
<gene>
    <name evidence="1" type="ORF">BIV57_02045</name>
</gene>
<proteinExistence type="predicted"/>
<evidence type="ECO:0000313" key="2">
    <source>
        <dbReference type="Proteomes" id="UP000243342"/>
    </source>
</evidence>
<name>A0A1J7BKC8_9ACTN</name>